<gene>
    <name evidence="15" type="ORF">QWJ08_17990</name>
</gene>
<dbReference type="RefSeq" id="WP_289963295.1">
    <property type="nucleotide sequence ID" value="NZ_JAUEOZ010000002.1"/>
</dbReference>
<evidence type="ECO:0000313" key="15">
    <source>
        <dbReference type="EMBL" id="MDN2483236.1"/>
    </source>
</evidence>
<dbReference type="SUPFAM" id="SSF56935">
    <property type="entry name" value="Porins"/>
    <property type="match status" value="1"/>
</dbReference>
<comment type="caution">
    <text evidence="15">The sequence shown here is derived from an EMBL/GenBank/DDBJ whole genome shotgun (WGS) entry which is preliminary data.</text>
</comment>
<reference evidence="15" key="1">
    <citation type="submission" date="2024-05" db="EMBL/GenBank/DDBJ databases">
        <title>Genome Sequences of Four Agar- Degrading Marine Bacteria.</title>
        <authorList>
            <person name="Phillips E.K."/>
            <person name="Shaffer J.C."/>
            <person name="Henson M.W."/>
            <person name="Temperton B."/>
            <person name="Thrash C.J."/>
            <person name="Martin M.O."/>
        </authorList>
    </citation>
    <scope>NUCLEOTIDE SEQUENCE</scope>
    <source>
        <strain evidence="15">EKP203</strain>
    </source>
</reference>
<dbReference type="EMBL" id="JAUEOZ010000002">
    <property type="protein sequence ID" value="MDN2483236.1"/>
    <property type="molecule type" value="Genomic_DNA"/>
</dbReference>
<dbReference type="Gene3D" id="2.170.130.10">
    <property type="entry name" value="TonB-dependent receptor, plug domain"/>
    <property type="match status" value="1"/>
</dbReference>
<dbReference type="PANTHER" id="PTHR30069:SF29">
    <property type="entry name" value="HEMOGLOBIN AND HEMOGLOBIN-HAPTOGLOBIN-BINDING PROTEIN 1-RELATED"/>
    <property type="match status" value="1"/>
</dbReference>
<evidence type="ECO:0000256" key="9">
    <source>
        <dbReference type="ARBA" id="ARBA00023170"/>
    </source>
</evidence>
<keyword evidence="5 11" id="KW-0812">Transmembrane</keyword>
<dbReference type="InterPro" id="IPR036942">
    <property type="entry name" value="Beta-barrel_TonB_sf"/>
</dbReference>
<dbReference type="InterPro" id="IPR037066">
    <property type="entry name" value="Plug_dom_sf"/>
</dbReference>
<evidence type="ECO:0000256" key="11">
    <source>
        <dbReference type="PROSITE-ProRule" id="PRU01360"/>
    </source>
</evidence>
<dbReference type="Pfam" id="PF07715">
    <property type="entry name" value="Plug"/>
    <property type="match status" value="1"/>
</dbReference>
<keyword evidence="3 11" id="KW-0813">Transport</keyword>
<keyword evidence="10 11" id="KW-0998">Cell outer membrane</keyword>
<accession>A0ABT7Y5A9</accession>
<organism evidence="15 16">
    <name type="scientific">Vibrio agarivorans</name>
    <dbReference type="NCBI Taxonomy" id="153622"/>
    <lineage>
        <taxon>Bacteria</taxon>
        <taxon>Pseudomonadati</taxon>
        <taxon>Pseudomonadota</taxon>
        <taxon>Gammaproteobacteria</taxon>
        <taxon>Vibrionales</taxon>
        <taxon>Vibrionaceae</taxon>
        <taxon>Vibrio</taxon>
    </lineage>
</organism>
<evidence type="ECO:0000256" key="4">
    <source>
        <dbReference type="ARBA" id="ARBA00022452"/>
    </source>
</evidence>
<evidence type="ECO:0000313" key="16">
    <source>
        <dbReference type="Proteomes" id="UP001169719"/>
    </source>
</evidence>
<evidence type="ECO:0000256" key="7">
    <source>
        <dbReference type="ARBA" id="ARBA00023077"/>
    </source>
</evidence>
<evidence type="ECO:0000256" key="2">
    <source>
        <dbReference type="ARBA" id="ARBA00008143"/>
    </source>
</evidence>
<dbReference type="Pfam" id="PF00593">
    <property type="entry name" value="TonB_dep_Rec_b-barrel"/>
    <property type="match status" value="1"/>
</dbReference>
<proteinExistence type="inferred from homology"/>
<evidence type="ECO:0000256" key="3">
    <source>
        <dbReference type="ARBA" id="ARBA00022448"/>
    </source>
</evidence>
<evidence type="ECO:0000256" key="8">
    <source>
        <dbReference type="ARBA" id="ARBA00023136"/>
    </source>
</evidence>
<keyword evidence="9 15" id="KW-0675">Receptor</keyword>
<keyword evidence="16" id="KW-1185">Reference proteome</keyword>
<feature type="domain" description="TonB-dependent receptor plug" evidence="14">
    <location>
        <begin position="53"/>
        <end position="162"/>
    </location>
</feature>
<evidence type="ECO:0000259" key="13">
    <source>
        <dbReference type="Pfam" id="PF00593"/>
    </source>
</evidence>
<comment type="similarity">
    <text evidence="2">Belongs to the TonB-dependent receptor family. Hemoglobin/haptoglobin binding protein subfamily.</text>
</comment>
<keyword evidence="7 12" id="KW-0798">TonB box</keyword>
<feature type="domain" description="TonB-dependent receptor-like beta-barrel" evidence="13">
    <location>
        <begin position="179"/>
        <end position="645"/>
    </location>
</feature>
<evidence type="ECO:0000256" key="10">
    <source>
        <dbReference type="ARBA" id="ARBA00023237"/>
    </source>
</evidence>
<evidence type="ECO:0000256" key="6">
    <source>
        <dbReference type="ARBA" id="ARBA00022729"/>
    </source>
</evidence>
<dbReference type="InterPro" id="IPR039426">
    <property type="entry name" value="TonB-dep_rcpt-like"/>
</dbReference>
<dbReference type="InterPro" id="IPR012910">
    <property type="entry name" value="Plug_dom"/>
</dbReference>
<dbReference type="Proteomes" id="UP001169719">
    <property type="component" value="Unassembled WGS sequence"/>
</dbReference>
<comment type="subcellular location">
    <subcellularLocation>
        <location evidence="1 11">Cell outer membrane</location>
        <topology evidence="1 11">Multi-pass membrane protein</topology>
    </subcellularLocation>
</comment>
<keyword evidence="8 11" id="KW-0472">Membrane</keyword>
<keyword evidence="6" id="KW-0732">Signal</keyword>
<evidence type="ECO:0000256" key="5">
    <source>
        <dbReference type="ARBA" id="ARBA00022692"/>
    </source>
</evidence>
<evidence type="ECO:0000259" key="14">
    <source>
        <dbReference type="Pfam" id="PF07715"/>
    </source>
</evidence>
<dbReference type="PANTHER" id="PTHR30069">
    <property type="entry name" value="TONB-DEPENDENT OUTER MEMBRANE RECEPTOR"/>
    <property type="match status" value="1"/>
</dbReference>
<name>A0ABT7Y5A9_9VIBR</name>
<dbReference type="Gene3D" id="2.40.170.20">
    <property type="entry name" value="TonB-dependent receptor, beta-barrel domain"/>
    <property type="match status" value="1"/>
</dbReference>
<dbReference type="InterPro" id="IPR000531">
    <property type="entry name" value="Beta-barrel_TonB"/>
</dbReference>
<keyword evidence="4 11" id="KW-1134">Transmembrane beta strand</keyword>
<dbReference type="PROSITE" id="PS52016">
    <property type="entry name" value="TONB_DEPENDENT_REC_3"/>
    <property type="match status" value="1"/>
</dbReference>
<protein>
    <submittedName>
        <fullName evidence="15">TonB-dependent receptor</fullName>
    </submittedName>
</protein>
<evidence type="ECO:0000256" key="12">
    <source>
        <dbReference type="RuleBase" id="RU003357"/>
    </source>
</evidence>
<sequence length="676" mass="75749">MKSFWLGVFSLSALSGEVIAKTSSLEHLMQLSLEELSLVQVEVETASKFAQQLNDVPASIYVIDNERIVRSGVRTIAEALALAPGINVTKFSESEIIVSARGFHHGLHNKMLVMMDGRSLFSPTYGGVYWPDIDYVLEDIERIEVLRGPGGAIWGGNAVNAVVNIITKDSEDTQGTLLSGTYARGDDYNIAVRQGLRLNDNVTGRAFYKNRRTSPLVGSAVHQVDQHTAGIKLQGTTANSDTWQFHFGGTQRSFDQSFTTFHLTPEGGPDGISHTPIEIGAYTAYVQLDYATQINQQLEAKYKIWGQTNSDEALDAPGDYQSLDLDAAFSYQVNEQHNIMFGGGYRAVQVEFDYLLSDLDPTALPEYLRVSTLKSDRDSIFNAYVQSQHHWTPSLTSVVGVKAEYFQHTDSFELSPQARGIYTIDNQHSVWAGVGRAVVSPSYMDTYTAYINSYEYQGDYVADISLPNGDLDTESVWTGEVGYRYANHALEFDSTVFFSRYDNARGYACLSQTCYDQIAYYQINDNYTADTHGVELGARYAILSNLSIYGAYTYLSVSAENDQGESDIYSQLDAQHLGNIQLLWNISSQWQLDTIVRAQSITYVENAKDLYGDYHWEIPDYAAVDVRLAWQKHAHAPTIEFVAQNIGKDQGYKSSEFQYYQHVNEELLYVRVSHEF</sequence>
<evidence type="ECO:0000256" key="1">
    <source>
        <dbReference type="ARBA" id="ARBA00004571"/>
    </source>
</evidence>